<dbReference type="CDD" id="cd06223">
    <property type="entry name" value="PRTases_typeI"/>
    <property type="match status" value="1"/>
</dbReference>
<accession>A0ABQ6LUP6</accession>
<dbReference type="EMBL" id="BSYJ01000001">
    <property type="protein sequence ID" value="GMG85786.1"/>
    <property type="molecule type" value="Genomic_DNA"/>
</dbReference>
<comment type="similarity">
    <text evidence="1">Belongs to the ComF/GntX family.</text>
</comment>
<keyword evidence="4" id="KW-1185">Reference proteome</keyword>
<evidence type="ECO:0000313" key="3">
    <source>
        <dbReference type="EMBL" id="GMG85786.1"/>
    </source>
</evidence>
<evidence type="ECO:0000259" key="2">
    <source>
        <dbReference type="Pfam" id="PF00156"/>
    </source>
</evidence>
<dbReference type="InterPro" id="IPR051910">
    <property type="entry name" value="ComF/GntX_DNA_util-trans"/>
</dbReference>
<dbReference type="Pfam" id="PF00156">
    <property type="entry name" value="Pribosyltran"/>
    <property type="match status" value="1"/>
</dbReference>
<gene>
    <name evidence="3" type="ORF">MNKW57_01070</name>
</gene>
<dbReference type="PANTHER" id="PTHR47505">
    <property type="entry name" value="DNA UTILIZATION PROTEIN YHGH"/>
    <property type="match status" value="1"/>
</dbReference>
<evidence type="ECO:0000256" key="1">
    <source>
        <dbReference type="ARBA" id="ARBA00008007"/>
    </source>
</evidence>
<dbReference type="PANTHER" id="PTHR47505:SF1">
    <property type="entry name" value="DNA UTILIZATION PROTEIN YHGH"/>
    <property type="match status" value="1"/>
</dbReference>
<dbReference type="Gene3D" id="3.40.50.2020">
    <property type="match status" value="1"/>
</dbReference>
<name>A0ABQ6LUP6_9GAMM</name>
<dbReference type="RefSeq" id="WP_285762315.1">
    <property type="nucleotide sequence ID" value="NZ_BSYJ01000001.1"/>
</dbReference>
<dbReference type="SUPFAM" id="SSF53271">
    <property type="entry name" value="PRTase-like"/>
    <property type="match status" value="1"/>
</dbReference>
<evidence type="ECO:0000313" key="4">
    <source>
        <dbReference type="Proteomes" id="UP001224392"/>
    </source>
</evidence>
<feature type="domain" description="Phosphoribosyltransferase" evidence="2">
    <location>
        <begin position="144"/>
        <end position="245"/>
    </location>
</feature>
<protein>
    <submittedName>
        <fullName evidence="3">ComF family protein</fullName>
    </submittedName>
</protein>
<reference evidence="3 4" key="1">
    <citation type="submission" date="2023-04" db="EMBL/GenBank/DDBJ databases">
        <title>Marinobulbifer ophiurae gen. nov., sp. Nov., isolate from tissue of brittle star Ophioplocus japonicus.</title>
        <authorList>
            <person name="Kawano K."/>
            <person name="Sawayama S."/>
            <person name="Nakagawa S."/>
        </authorList>
    </citation>
    <scope>NUCLEOTIDE SEQUENCE [LARGE SCALE GENOMIC DNA]</scope>
    <source>
        <strain evidence="3 4">NKW57</strain>
    </source>
</reference>
<dbReference type="InterPro" id="IPR029057">
    <property type="entry name" value="PRTase-like"/>
</dbReference>
<proteinExistence type="inferred from homology"/>
<organism evidence="3 4">
    <name type="scientific">Biformimicrobium ophioploci</name>
    <dbReference type="NCBI Taxonomy" id="3036711"/>
    <lineage>
        <taxon>Bacteria</taxon>
        <taxon>Pseudomonadati</taxon>
        <taxon>Pseudomonadota</taxon>
        <taxon>Gammaproteobacteria</taxon>
        <taxon>Cellvibrionales</taxon>
        <taxon>Microbulbiferaceae</taxon>
        <taxon>Biformimicrobium</taxon>
    </lineage>
</organism>
<sequence>MLSTRKGERGLLRSFRYRARSLIAGQCCFCQVIPAGSAGLCPICTGLLPHLLNQCQRCALPLASPEDSHCPQCLSQPPELDSAYAAFLYGYPVNRMVAAFKYRNQLAAGRALSLTLAQHIAEQPALADVDYLLPVPMHWGKQLRRGFNQAELVARDLGKVLGLRLQANLIKARRRKAAQQQLDKLQRRRNLQGVFYIPANRAGAIAGRHILLVDDVITTGATLNTLAWLLKLAGAHRVSACALARVP</sequence>
<dbReference type="Proteomes" id="UP001224392">
    <property type="component" value="Unassembled WGS sequence"/>
</dbReference>
<comment type="caution">
    <text evidence="3">The sequence shown here is derived from an EMBL/GenBank/DDBJ whole genome shotgun (WGS) entry which is preliminary data.</text>
</comment>
<dbReference type="InterPro" id="IPR000836">
    <property type="entry name" value="PRTase_dom"/>
</dbReference>